<dbReference type="Pfam" id="PF00589">
    <property type="entry name" value="Phage_integrase"/>
    <property type="match status" value="1"/>
</dbReference>
<dbReference type="InterPro" id="IPR011010">
    <property type="entry name" value="DNA_brk_join_enz"/>
</dbReference>
<sequence length="539" mass="60684">MARRIPAHHFRRGNIFYFRQVIPADLREHFPTRELCFSLGTEKCRTAHSKAIELSFIMSALFTQLRESPMSNEKSSTLIQMTRNASEKIRLQERHEERENALLEQLAAAYAARKSEAASHATALEQREQAHAATVAALTTTHAHTVAALTMHAAAPAKPTMRLSEAIEYVKGEKETYGKQSINSAKEYAAAYSILLQIVGDKPISGIEYQDAKEFYQKVTKLPPNINKIAKYRGKSIDEIIAMGDTPISARTAEKYLERASGLFDFLLLPNHKKASGISENPFSGISSNVRAAKNSDNAPSANKRAYSIDELRALLSHSSYTSKKFKNPYEYWLIPLALLTGARQNELCQLHLSDFIQQEDVWCINITDEEEEKKIKNKNAKRLVPIHNKLLEMGLLDYVTAMKAAGHTRLFPELKAGQKGHGDVASKWFARHRDRCAIKHEKHVTTFHALRRTFITALINNEVTSSLIAPVVGHEGQLITDKVYFDPSNAAKRKETVLDRLRDFDALIDALPHIKDITISPTRGQNFWFRGKLTGLVI</sequence>
<evidence type="ECO:0000259" key="5">
    <source>
        <dbReference type="PROSITE" id="PS51898"/>
    </source>
</evidence>
<dbReference type="Pfam" id="PF20172">
    <property type="entry name" value="DUF6538"/>
    <property type="match status" value="1"/>
</dbReference>
<dbReference type="InterPro" id="IPR002104">
    <property type="entry name" value="Integrase_catalytic"/>
</dbReference>
<dbReference type="PANTHER" id="PTHR30349:SF41">
    <property type="entry name" value="INTEGRASE_RECOMBINASE PROTEIN MJ0367-RELATED"/>
    <property type="match status" value="1"/>
</dbReference>
<keyword evidence="4" id="KW-0233">DNA recombination</keyword>
<evidence type="ECO:0000313" key="6">
    <source>
        <dbReference type="EMBL" id="GHD76948.1"/>
    </source>
</evidence>
<dbReference type="PANTHER" id="PTHR30349">
    <property type="entry name" value="PHAGE INTEGRASE-RELATED"/>
    <property type="match status" value="1"/>
</dbReference>
<dbReference type="InterPro" id="IPR046668">
    <property type="entry name" value="DUF6538"/>
</dbReference>
<keyword evidence="2" id="KW-0229">DNA integration</keyword>
<dbReference type="PROSITE" id="PS51898">
    <property type="entry name" value="TYR_RECOMBINASE"/>
    <property type="match status" value="1"/>
</dbReference>
<keyword evidence="7" id="KW-1185">Reference proteome</keyword>
<dbReference type="SUPFAM" id="SSF56349">
    <property type="entry name" value="DNA breaking-rejoining enzymes"/>
    <property type="match status" value="1"/>
</dbReference>
<organism evidence="6 7">
    <name type="scientific">Vogesella fluminis</name>
    <dbReference type="NCBI Taxonomy" id="1069161"/>
    <lineage>
        <taxon>Bacteria</taxon>
        <taxon>Pseudomonadati</taxon>
        <taxon>Pseudomonadota</taxon>
        <taxon>Betaproteobacteria</taxon>
        <taxon>Neisseriales</taxon>
        <taxon>Chromobacteriaceae</taxon>
        <taxon>Vogesella</taxon>
    </lineage>
</organism>
<proteinExistence type="inferred from homology"/>
<comment type="caution">
    <text evidence="6">The sequence shown here is derived from an EMBL/GenBank/DDBJ whole genome shotgun (WGS) entry which is preliminary data.</text>
</comment>
<dbReference type="InterPro" id="IPR050090">
    <property type="entry name" value="Tyrosine_recombinase_XerCD"/>
</dbReference>
<accession>A0ABQ3H952</accession>
<comment type="similarity">
    <text evidence="1">Belongs to the 'phage' integrase family.</text>
</comment>
<dbReference type="Proteomes" id="UP000662678">
    <property type="component" value="Unassembled WGS sequence"/>
</dbReference>
<evidence type="ECO:0000313" key="7">
    <source>
        <dbReference type="Proteomes" id="UP000662678"/>
    </source>
</evidence>
<feature type="domain" description="Tyr recombinase" evidence="5">
    <location>
        <begin position="302"/>
        <end position="500"/>
    </location>
</feature>
<dbReference type="InterPro" id="IPR013762">
    <property type="entry name" value="Integrase-like_cat_sf"/>
</dbReference>
<evidence type="ECO:0000256" key="2">
    <source>
        <dbReference type="ARBA" id="ARBA00022908"/>
    </source>
</evidence>
<evidence type="ECO:0000256" key="3">
    <source>
        <dbReference type="ARBA" id="ARBA00023125"/>
    </source>
</evidence>
<evidence type="ECO:0000256" key="1">
    <source>
        <dbReference type="ARBA" id="ARBA00008857"/>
    </source>
</evidence>
<dbReference type="EMBL" id="BMYP01000018">
    <property type="protein sequence ID" value="GHD76948.1"/>
    <property type="molecule type" value="Genomic_DNA"/>
</dbReference>
<dbReference type="Gene3D" id="1.10.443.10">
    <property type="entry name" value="Intergrase catalytic core"/>
    <property type="match status" value="1"/>
</dbReference>
<protein>
    <recommendedName>
        <fullName evidence="5">Tyr recombinase domain-containing protein</fullName>
    </recommendedName>
</protein>
<reference evidence="7" key="1">
    <citation type="journal article" date="2019" name="Int. J. Syst. Evol. Microbiol.">
        <title>The Global Catalogue of Microorganisms (GCM) 10K type strain sequencing project: providing services to taxonomists for standard genome sequencing and annotation.</title>
        <authorList>
            <consortium name="The Broad Institute Genomics Platform"/>
            <consortium name="The Broad Institute Genome Sequencing Center for Infectious Disease"/>
            <person name="Wu L."/>
            <person name="Ma J."/>
        </authorList>
    </citation>
    <scope>NUCLEOTIDE SEQUENCE [LARGE SCALE GENOMIC DNA]</scope>
    <source>
        <strain evidence="7">KCTC 23713</strain>
    </source>
</reference>
<name>A0ABQ3H952_9NEIS</name>
<keyword evidence="3" id="KW-0238">DNA-binding</keyword>
<dbReference type="RefSeq" id="WP_189353219.1">
    <property type="nucleotide sequence ID" value="NZ_BMYP01000018.1"/>
</dbReference>
<gene>
    <name evidence="6" type="ORF">GCM10011419_17010</name>
</gene>
<evidence type="ECO:0000256" key="4">
    <source>
        <dbReference type="ARBA" id="ARBA00023172"/>
    </source>
</evidence>
<dbReference type="CDD" id="cd01184">
    <property type="entry name" value="INT_C_like_1"/>
    <property type="match status" value="1"/>
</dbReference>